<keyword evidence="10" id="KW-1185">Reference proteome</keyword>
<feature type="transmembrane region" description="Helical" evidence="7">
    <location>
        <begin position="235"/>
        <end position="253"/>
    </location>
</feature>
<name>A0A168K2V0_9BACL</name>
<dbReference type="GO" id="GO:0016413">
    <property type="term" value="F:O-acetyltransferase activity"/>
    <property type="evidence" value="ECO:0007669"/>
    <property type="project" value="TreeGrafter"/>
</dbReference>
<evidence type="ECO:0000256" key="1">
    <source>
        <dbReference type="ARBA" id="ARBA00004651"/>
    </source>
</evidence>
<sequence length="386" mass="45359">MAHKQRITEIELLRGFAFLAVALQHSIAHYSIVEGIGLHDGVLMTLFLMAAKFAVPVFIFITGMVLFYNYEGQFNYFSFLRKRLSDIIIPYVLWSLVYFSLNYGWNEGVIQQGWKWFLMLFTGKGSYHLWYVVMIFQFYLLFPVFRYVIFKVRRMIPPGVYIVCIICTGLLFVWLTDHIFTIGDLMAGIQLPGIAAMFTKYVDRNFIFFFFYFVLGACAGLRPDLWREWIRKGKWIYVSCFLVLFGYYTYIVIESFQTPSGMVINFNKVNLLRPLMVFFLVSSICVFYQLAMWMNERGGTRYNKIILSIGKYSYGAYLAHALMLRVSYTFDVQFFVYWPVIFRMLMSFVICVLFSYLLMMLLSRMPFGKWVGGVPAKRKKLETKAS</sequence>
<proteinExistence type="inferred from homology"/>
<feature type="transmembrane region" description="Helical" evidence="7">
    <location>
        <begin position="206"/>
        <end position="223"/>
    </location>
</feature>
<dbReference type="Pfam" id="PF01757">
    <property type="entry name" value="Acyl_transf_3"/>
    <property type="match status" value="1"/>
</dbReference>
<evidence type="ECO:0000259" key="8">
    <source>
        <dbReference type="Pfam" id="PF01757"/>
    </source>
</evidence>
<keyword evidence="5 7" id="KW-1133">Transmembrane helix</keyword>
<gene>
    <name evidence="9" type="ORF">PGLA_16785</name>
</gene>
<feature type="transmembrane region" description="Helical" evidence="7">
    <location>
        <begin position="125"/>
        <end position="148"/>
    </location>
</feature>
<dbReference type="AlphaFoldDB" id="A0A168K2V0"/>
<dbReference type="RefSeq" id="WP_068534889.1">
    <property type="nucleotide sequence ID" value="NZ_LVJH01000029.1"/>
</dbReference>
<evidence type="ECO:0000256" key="2">
    <source>
        <dbReference type="ARBA" id="ARBA00007400"/>
    </source>
</evidence>
<evidence type="ECO:0000256" key="3">
    <source>
        <dbReference type="ARBA" id="ARBA00022475"/>
    </source>
</evidence>
<dbReference type="EMBL" id="LVJH01000029">
    <property type="protein sequence ID" value="OAB41454.1"/>
    <property type="molecule type" value="Genomic_DNA"/>
</dbReference>
<dbReference type="PANTHER" id="PTHR40074:SF2">
    <property type="entry name" value="O-ACETYLTRANSFERASE WECH"/>
    <property type="match status" value="1"/>
</dbReference>
<feature type="transmembrane region" description="Helical" evidence="7">
    <location>
        <begin position="160"/>
        <end position="176"/>
    </location>
</feature>
<keyword evidence="6 7" id="KW-0472">Membrane</keyword>
<organism evidence="9 10">
    <name type="scientific">Paenibacillus glacialis</name>
    <dbReference type="NCBI Taxonomy" id="494026"/>
    <lineage>
        <taxon>Bacteria</taxon>
        <taxon>Bacillati</taxon>
        <taxon>Bacillota</taxon>
        <taxon>Bacilli</taxon>
        <taxon>Bacillales</taxon>
        <taxon>Paenibacillaceae</taxon>
        <taxon>Paenibacillus</taxon>
    </lineage>
</organism>
<dbReference type="GO" id="GO:0009246">
    <property type="term" value="P:enterobacterial common antigen biosynthetic process"/>
    <property type="evidence" value="ECO:0007669"/>
    <property type="project" value="TreeGrafter"/>
</dbReference>
<feature type="transmembrane region" description="Helical" evidence="7">
    <location>
        <begin position="12"/>
        <end position="32"/>
    </location>
</feature>
<evidence type="ECO:0000313" key="9">
    <source>
        <dbReference type="EMBL" id="OAB41454.1"/>
    </source>
</evidence>
<evidence type="ECO:0000313" key="10">
    <source>
        <dbReference type="Proteomes" id="UP000076967"/>
    </source>
</evidence>
<reference evidence="9 10" key="1">
    <citation type="submission" date="2016-03" db="EMBL/GenBank/DDBJ databases">
        <title>Draft genome sequence of Paenibacillus glacialis DSM 22343.</title>
        <authorList>
            <person name="Shin S.-K."/>
            <person name="Yi H."/>
        </authorList>
    </citation>
    <scope>NUCLEOTIDE SEQUENCE [LARGE SCALE GENOMIC DNA]</scope>
    <source>
        <strain evidence="9 10">DSM 22343</strain>
    </source>
</reference>
<feature type="transmembrane region" description="Helical" evidence="7">
    <location>
        <begin position="88"/>
        <end position="105"/>
    </location>
</feature>
<evidence type="ECO:0000256" key="4">
    <source>
        <dbReference type="ARBA" id="ARBA00022692"/>
    </source>
</evidence>
<feature type="domain" description="Acyltransferase 3" evidence="8">
    <location>
        <begin position="8"/>
        <end position="359"/>
    </location>
</feature>
<keyword evidence="4 7" id="KW-0812">Transmembrane</keyword>
<evidence type="ECO:0000256" key="5">
    <source>
        <dbReference type="ARBA" id="ARBA00022989"/>
    </source>
</evidence>
<evidence type="ECO:0000256" key="6">
    <source>
        <dbReference type="ARBA" id="ARBA00023136"/>
    </source>
</evidence>
<dbReference type="GO" id="GO:0005886">
    <property type="term" value="C:plasma membrane"/>
    <property type="evidence" value="ECO:0007669"/>
    <property type="project" value="UniProtKB-SubCell"/>
</dbReference>
<dbReference type="InterPro" id="IPR002656">
    <property type="entry name" value="Acyl_transf_3_dom"/>
</dbReference>
<feature type="transmembrane region" description="Helical" evidence="7">
    <location>
        <begin position="44"/>
        <end position="68"/>
    </location>
</feature>
<feature type="transmembrane region" description="Helical" evidence="7">
    <location>
        <begin position="273"/>
        <end position="291"/>
    </location>
</feature>
<accession>A0A168K2V0</accession>
<keyword evidence="3" id="KW-1003">Cell membrane</keyword>
<comment type="caution">
    <text evidence="9">The sequence shown here is derived from an EMBL/GenBank/DDBJ whole genome shotgun (WGS) entry which is preliminary data.</text>
</comment>
<dbReference type="PANTHER" id="PTHR40074">
    <property type="entry name" value="O-ACETYLTRANSFERASE WECH"/>
    <property type="match status" value="1"/>
</dbReference>
<evidence type="ECO:0000256" key="7">
    <source>
        <dbReference type="SAM" id="Phobius"/>
    </source>
</evidence>
<dbReference type="OrthoDB" id="569695at2"/>
<dbReference type="Proteomes" id="UP000076967">
    <property type="component" value="Unassembled WGS sequence"/>
</dbReference>
<feature type="transmembrane region" description="Helical" evidence="7">
    <location>
        <begin position="312"/>
        <end position="330"/>
    </location>
</feature>
<comment type="subcellular location">
    <subcellularLocation>
        <location evidence="1">Cell membrane</location>
        <topology evidence="1">Multi-pass membrane protein</topology>
    </subcellularLocation>
</comment>
<protein>
    <recommendedName>
        <fullName evidence="8">Acyltransferase 3 domain-containing protein</fullName>
    </recommendedName>
</protein>
<dbReference type="STRING" id="494026.PGLA_16785"/>
<comment type="similarity">
    <text evidence="2">Belongs to the acyltransferase 3 family.</text>
</comment>
<feature type="transmembrane region" description="Helical" evidence="7">
    <location>
        <begin position="336"/>
        <end position="359"/>
    </location>
</feature>